<dbReference type="RefSeq" id="XP_009018006.1">
    <property type="nucleotide sequence ID" value="XM_009019758.1"/>
</dbReference>
<evidence type="ECO:0000256" key="7">
    <source>
        <dbReference type="ARBA" id="ARBA00022777"/>
    </source>
</evidence>
<dbReference type="FunFam" id="3.30.1010.10:FF:000015">
    <property type="entry name" value="Serine-protein kinase ATM"/>
    <property type="match status" value="1"/>
</dbReference>
<dbReference type="eggNOG" id="KOG0892">
    <property type="taxonomic scope" value="Eukaryota"/>
</dbReference>
<dbReference type="CDD" id="cd05171">
    <property type="entry name" value="PIKKc_ATM"/>
    <property type="match status" value="1"/>
</dbReference>
<keyword evidence="6" id="KW-0227">DNA damage</keyword>
<dbReference type="Gene3D" id="3.30.1010.10">
    <property type="entry name" value="Phosphatidylinositol 3-kinase Catalytic Subunit, Chain A, domain 4"/>
    <property type="match status" value="1"/>
</dbReference>
<dbReference type="OrthoDB" id="381190at2759"/>
<dbReference type="PANTHER" id="PTHR37079">
    <property type="entry name" value="SERINE/THREONINE-PROTEIN KINASE ATM"/>
    <property type="match status" value="1"/>
</dbReference>
<dbReference type="EMBL" id="AMQM01004459">
    <property type="status" value="NOT_ANNOTATED_CDS"/>
    <property type="molecule type" value="Genomic_DNA"/>
</dbReference>
<feature type="domain" description="PI3K/PI4K catalytic" evidence="11">
    <location>
        <begin position="377"/>
        <end position="697"/>
    </location>
</feature>
<dbReference type="Pfam" id="PF00454">
    <property type="entry name" value="PI3_PI4_kinase"/>
    <property type="match status" value="1"/>
</dbReference>
<evidence type="ECO:0000313" key="14">
    <source>
        <dbReference type="EMBL" id="ESO04070.1"/>
    </source>
</evidence>
<organism evidence="15 16">
    <name type="scientific">Helobdella robusta</name>
    <name type="common">Californian leech</name>
    <dbReference type="NCBI Taxonomy" id="6412"/>
    <lineage>
        <taxon>Eukaryota</taxon>
        <taxon>Metazoa</taxon>
        <taxon>Spiralia</taxon>
        <taxon>Lophotrochozoa</taxon>
        <taxon>Annelida</taxon>
        <taxon>Clitellata</taxon>
        <taxon>Hirudinea</taxon>
        <taxon>Rhynchobdellida</taxon>
        <taxon>Glossiphoniidae</taxon>
        <taxon>Helobdella</taxon>
    </lineage>
</organism>
<dbReference type="InterPro" id="IPR000403">
    <property type="entry name" value="PI3/4_kinase_cat_dom"/>
</dbReference>
<keyword evidence="7" id="KW-0418">Kinase</keyword>
<evidence type="ECO:0000256" key="6">
    <source>
        <dbReference type="ARBA" id="ARBA00022763"/>
    </source>
</evidence>
<evidence type="ECO:0000313" key="15">
    <source>
        <dbReference type="EnsemblMetazoa" id="HelroP79596"/>
    </source>
</evidence>
<evidence type="ECO:0000259" key="12">
    <source>
        <dbReference type="PROSITE" id="PS51189"/>
    </source>
</evidence>
<dbReference type="HOGENOM" id="CLU_000178_3_2_1"/>
<evidence type="ECO:0000256" key="1">
    <source>
        <dbReference type="ARBA" id="ARBA00004123"/>
    </source>
</evidence>
<dbReference type="GO" id="GO:0004674">
    <property type="term" value="F:protein serine/threonine kinase activity"/>
    <property type="evidence" value="ECO:0007669"/>
    <property type="project" value="UniProtKB-KW"/>
</dbReference>
<dbReference type="InterPro" id="IPR003152">
    <property type="entry name" value="FATC_dom"/>
</dbReference>
<keyword evidence="3" id="KW-0723">Serine/threonine-protein kinase</keyword>
<dbReference type="PROSITE" id="PS00916">
    <property type="entry name" value="PI3_4_KINASE_2"/>
    <property type="match status" value="1"/>
</dbReference>
<dbReference type="PROSITE" id="PS00915">
    <property type="entry name" value="PI3_4_KINASE_1"/>
    <property type="match status" value="1"/>
</dbReference>
<dbReference type="InterPro" id="IPR011009">
    <property type="entry name" value="Kinase-like_dom_sf"/>
</dbReference>
<evidence type="ECO:0000256" key="3">
    <source>
        <dbReference type="ARBA" id="ARBA00022527"/>
    </source>
</evidence>
<name>T1G3Q5_HELRO</name>
<reference evidence="15" key="3">
    <citation type="submission" date="2015-06" db="UniProtKB">
        <authorList>
            <consortium name="EnsemblMetazoa"/>
        </authorList>
    </citation>
    <scope>IDENTIFICATION</scope>
</reference>
<dbReference type="InterPro" id="IPR038980">
    <property type="entry name" value="ATM_plant"/>
</dbReference>
<dbReference type="GeneID" id="20215703"/>
<dbReference type="SMART" id="SM00146">
    <property type="entry name" value="PI3Kc"/>
    <property type="match status" value="1"/>
</dbReference>
<reference evidence="14 16" key="2">
    <citation type="journal article" date="2013" name="Nature">
        <title>Insights into bilaterian evolution from three spiralian genomes.</title>
        <authorList>
            <person name="Simakov O."/>
            <person name="Marletaz F."/>
            <person name="Cho S.J."/>
            <person name="Edsinger-Gonzales E."/>
            <person name="Havlak P."/>
            <person name="Hellsten U."/>
            <person name="Kuo D.H."/>
            <person name="Larsson T."/>
            <person name="Lv J."/>
            <person name="Arendt D."/>
            <person name="Savage R."/>
            <person name="Osoegawa K."/>
            <person name="de Jong P."/>
            <person name="Grimwood J."/>
            <person name="Chapman J.A."/>
            <person name="Shapiro H."/>
            <person name="Aerts A."/>
            <person name="Otillar R.P."/>
            <person name="Terry A.Y."/>
            <person name="Boore J.L."/>
            <person name="Grigoriev I.V."/>
            <person name="Lindberg D.R."/>
            <person name="Seaver E.C."/>
            <person name="Weisblat D.A."/>
            <person name="Putnam N.H."/>
            <person name="Rokhsar D.S."/>
        </authorList>
    </citation>
    <scope>NUCLEOTIDE SEQUENCE</scope>
</reference>
<dbReference type="KEGG" id="hro:HELRODRAFT_79596"/>
<dbReference type="OMA" id="SETRIRC"/>
<keyword evidence="5" id="KW-0547">Nucleotide-binding</keyword>
<evidence type="ECO:0000256" key="9">
    <source>
        <dbReference type="ARBA" id="ARBA00023242"/>
    </source>
</evidence>
<dbReference type="Gene3D" id="1.10.1070.11">
    <property type="entry name" value="Phosphatidylinositol 3-/4-kinase, catalytic domain"/>
    <property type="match status" value="1"/>
</dbReference>
<protein>
    <recommendedName>
        <fullName evidence="2">non-specific serine/threonine protein kinase</fullName>
        <ecNumber evidence="2">2.7.11.1</ecNumber>
    </recommendedName>
</protein>
<dbReference type="Pfam" id="PF02260">
    <property type="entry name" value="FATC"/>
    <property type="match status" value="1"/>
</dbReference>
<proteinExistence type="predicted"/>
<dbReference type="EMBL" id="KB096551">
    <property type="protein sequence ID" value="ESO04070.1"/>
    <property type="molecule type" value="Genomic_DNA"/>
</dbReference>
<feature type="domain" description="FATC" evidence="13">
    <location>
        <begin position="716"/>
        <end position="748"/>
    </location>
</feature>
<dbReference type="PROSITE" id="PS51189">
    <property type="entry name" value="FAT"/>
    <property type="match status" value="1"/>
</dbReference>
<dbReference type="Proteomes" id="UP000015101">
    <property type="component" value="Unassembled WGS sequence"/>
</dbReference>
<evidence type="ECO:0000256" key="10">
    <source>
        <dbReference type="ARBA" id="ARBA00047899"/>
    </source>
</evidence>
<evidence type="ECO:0000259" key="13">
    <source>
        <dbReference type="PROSITE" id="PS51190"/>
    </source>
</evidence>
<evidence type="ECO:0000256" key="8">
    <source>
        <dbReference type="ARBA" id="ARBA00022840"/>
    </source>
</evidence>
<dbReference type="EC" id="2.7.11.1" evidence="2"/>
<dbReference type="InterPro" id="IPR044107">
    <property type="entry name" value="PIKKc_ATM"/>
</dbReference>
<dbReference type="CTD" id="20215703"/>
<comment type="catalytic activity">
    <reaction evidence="10">
        <text>L-threonyl-[protein] + ATP = O-phospho-L-threonyl-[protein] + ADP + H(+)</text>
        <dbReference type="Rhea" id="RHEA:46608"/>
        <dbReference type="Rhea" id="RHEA-COMP:11060"/>
        <dbReference type="Rhea" id="RHEA-COMP:11605"/>
        <dbReference type="ChEBI" id="CHEBI:15378"/>
        <dbReference type="ChEBI" id="CHEBI:30013"/>
        <dbReference type="ChEBI" id="CHEBI:30616"/>
        <dbReference type="ChEBI" id="CHEBI:61977"/>
        <dbReference type="ChEBI" id="CHEBI:456216"/>
        <dbReference type="EC" id="2.7.11.1"/>
    </reaction>
</comment>
<dbReference type="InterPro" id="IPR036940">
    <property type="entry name" value="PI3/4_kinase_cat_sf"/>
</dbReference>
<dbReference type="GO" id="GO:0006281">
    <property type="term" value="P:DNA repair"/>
    <property type="evidence" value="ECO:0007669"/>
    <property type="project" value="InterPro"/>
</dbReference>
<feature type="domain" description="FAT" evidence="12">
    <location>
        <begin position="1"/>
        <end position="263"/>
    </location>
</feature>
<dbReference type="AlphaFoldDB" id="T1G3Q5"/>
<dbReference type="InterPro" id="IPR018936">
    <property type="entry name" value="PI3/4_kinase_CS"/>
</dbReference>
<dbReference type="GO" id="GO:0005524">
    <property type="term" value="F:ATP binding"/>
    <property type="evidence" value="ECO:0007669"/>
    <property type="project" value="UniProtKB-KW"/>
</dbReference>
<dbReference type="InParanoid" id="T1G3Q5"/>
<dbReference type="GO" id="GO:0005634">
    <property type="term" value="C:nucleus"/>
    <property type="evidence" value="ECO:0007669"/>
    <property type="project" value="UniProtKB-SubCell"/>
</dbReference>
<evidence type="ECO:0000256" key="5">
    <source>
        <dbReference type="ARBA" id="ARBA00022741"/>
    </source>
</evidence>
<sequence>QLEEALLFWVRGEVEVSRHQFSQLCNLVCYTSLLAKCLILFGDLLVETQSENPAVIMDSYYNKAINLMSTSSSSSSSHIVDVEVDAVYSLASYADAQYRLKIDYMNSSLHEEKLNLMHQAKFEINRMNELSQTNSRYYKMQERHLQIDERELKQMKEDCDKFFIYSIENYLKCLLKSSKYDSCIYRFVSLWFDASPSCNFIHILENYLPKVPTYKFVPLMYQLAARMNLDNNKFQSLLLQLVERSSLDHPHHVLPIVMSLALAKYDDVYFKPAKAGANHIKKNSDERTMAAQNVISRIKQYKNMSKIVNDLENLNKAYIELAYWNVDRFKEDSKPIKLNDNLSLKKIRSLKCIAVPTVHFPVNPGAKYKNFVYVEGFEGTFTLAGGINLPKIITCKGSDGISRKQLIKGRDDLRQDAVMQQVFQSVNSFLKNDAESSKRNLLIRTYKVVPLSQRSGLLEWCSNTTTFGHYLSADGHGAHMRYRPQDLKPMECRRMMTKAQSETNDQVKLNTYLKICERFQPVFRHFFFENFASCDELYHRKLAYTRSVATNSIVGYILGLGDRHVQNILIDLKTAELIHIDFGVAFEQGWNLPTPETIPFRLTRDVVDGMGVVGVEGTFRRCCEKTMVALRANKQVLLTILQVLLYDPLYDWSMSPLKAERHQPSTNCTDIPSSISTENFNLESSVFTDKPDVRNKMAERVLLRLNQKLCGSVDGIQLGVQGHVSRLIQQAIDPTNLSKLFPGWQPYL</sequence>
<dbReference type="GO" id="GO:0010212">
    <property type="term" value="P:response to ionizing radiation"/>
    <property type="evidence" value="ECO:0000318"/>
    <property type="project" value="GO_Central"/>
</dbReference>
<comment type="subcellular location">
    <subcellularLocation>
        <location evidence="1">Nucleus</location>
    </subcellularLocation>
</comment>
<dbReference type="SMART" id="SM01343">
    <property type="entry name" value="FATC"/>
    <property type="match status" value="1"/>
</dbReference>
<keyword evidence="4" id="KW-0808">Transferase</keyword>
<keyword evidence="16" id="KW-1185">Reference proteome</keyword>
<evidence type="ECO:0000313" key="16">
    <source>
        <dbReference type="Proteomes" id="UP000015101"/>
    </source>
</evidence>
<keyword evidence="9" id="KW-0539">Nucleus</keyword>
<dbReference type="SUPFAM" id="SSF56112">
    <property type="entry name" value="Protein kinase-like (PK-like)"/>
    <property type="match status" value="1"/>
</dbReference>
<dbReference type="InterPro" id="IPR014009">
    <property type="entry name" value="PIK_FAT"/>
</dbReference>
<dbReference type="PANTHER" id="PTHR37079:SF4">
    <property type="entry name" value="SERINE_THREONINE-PROTEIN KINASE ATM"/>
    <property type="match status" value="1"/>
</dbReference>
<evidence type="ECO:0000256" key="2">
    <source>
        <dbReference type="ARBA" id="ARBA00012513"/>
    </source>
</evidence>
<evidence type="ECO:0000259" key="11">
    <source>
        <dbReference type="PROSITE" id="PS50290"/>
    </source>
</evidence>
<dbReference type="STRING" id="6412.T1G3Q5"/>
<accession>T1G3Q5</accession>
<gene>
    <name evidence="15" type="primary">20215703</name>
    <name evidence="14" type="ORF">HELRODRAFT_79596</name>
</gene>
<evidence type="ECO:0000256" key="4">
    <source>
        <dbReference type="ARBA" id="ARBA00022679"/>
    </source>
</evidence>
<dbReference type="EnsemblMetazoa" id="HelroT79596">
    <property type="protein sequence ID" value="HelroP79596"/>
    <property type="gene ID" value="HelroG79596"/>
</dbReference>
<dbReference type="GO" id="GO:0000785">
    <property type="term" value="C:chromatin"/>
    <property type="evidence" value="ECO:0000318"/>
    <property type="project" value="GO_Central"/>
</dbReference>
<dbReference type="PROSITE" id="PS50290">
    <property type="entry name" value="PI3_4_KINASE_3"/>
    <property type="match status" value="1"/>
</dbReference>
<dbReference type="EMBL" id="AMQM01004458">
    <property type="status" value="NOT_ANNOTATED_CDS"/>
    <property type="molecule type" value="Genomic_DNA"/>
</dbReference>
<dbReference type="PROSITE" id="PS51190">
    <property type="entry name" value="FATC"/>
    <property type="match status" value="1"/>
</dbReference>
<reference evidence="16" key="1">
    <citation type="submission" date="2012-12" db="EMBL/GenBank/DDBJ databases">
        <authorList>
            <person name="Hellsten U."/>
            <person name="Grimwood J."/>
            <person name="Chapman J.A."/>
            <person name="Shapiro H."/>
            <person name="Aerts A."/>
            <person name="Otillar R.P."/>
            <person name="Terry A.Y."/>
            <person name="Boore J.L."/>
            <person name="Simakov O."/>
            <person name="Marletaz F."/>
            <person name="Cho S.-J."/>
            <person name="Edsinger-Gonzales E."/>
            <person name="Havlak P."/>
            <person name="Kuo D.-H."/>
            <person name="Larsson T."/>
            <person name="Lv J."/>
            <person name="Arendt D."/>
            <person name="Savage R."/>
            <person name="Osoegawa K."/>
            <person name="de Jong P."/>
            <person name="Lindberg D.R."/>
            <person name="Seaver E.C."/>
            <person name="Weisblat D.A."/>
            <person name="Putnam N.H."/>
            <person name="Grigoriev I.V."/>
            <person name="Rokhsar D.S."/>
        </authorList>
    </citation>
    <scope>NUCLEOTIDE SEQUENCE</scope>
</reference>
<keyword evidence="8" id="KW-0067">ATP-binding</keyword>